<evidence type="ECO:0000256" key="1">
    <source>
        <dbReference type="SAM" id="Phobius"/>
    </source>
</evidence>
<organism evidence="3 4">
    <name type="scientific">Lapidilactobacillus gannanensis</name>
    <dbReference type="NCBI Taxonomy" id="2486002"/>
    <lineage>
        <taxon>Bacteria</taxon>
        <taxon>Bacillati</taxon>
        <taxon>Bacillota</taxon>
        <taxon>Bacilli</taxon>
        <taxon>Lactobacillales</taxon>
        <taxon>Lactobacillaceae</taxon>
        <taxon>Lapidilactobacillus</taxon>
    </lineage>
</organism>
<evidence type="ECO:0000259" key="2">
    <source>
        <dbReference type="Pfam" id="PF08924"/>
    </source>
</evidence>
<dbReference type="RefSeq" id="WP_125650380.1">
    <property type="nucleotide sequence ID" value="NZ_JBHTOH010000024.1"/>
</dbReference>
<dbReference type="GO" id="GO:0016787">
    <property type="term" value="F:hydrolase activity"/>
    <property type="evidence" value="ECO:0007669"/>
    <property type="project" value="UniProtKB-KW"/>
</dbReference>
<dbReference type="InterPro" id="IPR036366">
    <property type="entry name" value="PGBDSf"/>
</dbReference>
<feature type="transmembrane region" description="Helical" evidence="1">
    <location>
        <begin position="690"/>
        <end position="715"/>
    </location>
</feature>
<evidence type="ECO:0000313" key="4">
    <source>
        <dbReference type="Proteomes" id="UP001597191"/>
    </source>
</evidence>
<evidence type="ECO:0000313" key="3">
    <source>
        <dbReference type="EMBL" id="MFD1410716.1"/>
    </source>
</evidence>
<protein>
    <submittedName>
        <fullName evidence="3">Glycoside hydrolase domain-containing protein</fullName>
    </submittedName>
</protein>
<dbReference type="Pfam" id="PF08924">
    <property type="entry name" value="Rv2525c_GlyHyd-like"/>
    <property type="match status" value="1"/>
</dbReference>
<gene>
    <name evidence="3" type="ORF">ACFQ4R_03685</name>
</gene>
<dbReference type="InterPro" id="IPR015020">
    <property type="entry name" value="Rv2525c-like_Glyco_Hydro-like"/>
</dbReference>
<keyword evidence="1" id="KW-0812">Transmembrane</keyword>
<comment type="caution">
    <text evidence="3">The sequence shown here is derived from an EMBL/GenBank/DDBJ whole genome shotgun (WGS) entry which is preliminary data.</text>
</comment>
<proteinExistence type="predicted"/>
<dbReference type="Proteomes" id="UP001597191">
    <property type="component" value="Unassembled WGS sequence"/>
</dbReference>
<keyword evidence="3" id="KW-0378">Hydrolase</keyword>
<dbReference type="SUPFAM" id="SSF51445">
    <property type="entry name" value="(Trans)glycosidases"/>
    <property type="match status" value="1"/>
</dbReference>
<reference evidence="4" key="1">
    <citation type="journal article" date="2019" name="Int. J. Syst. Evol. Microbiol.">
        <title>The Global Catalogue of Microorganisms (GCM) 10K type strain sequencing project: providing services to taxonomists for standard genome sequencing and annotation.</title>
        <authorList>
            <consortium name="The Broad Institute Genomics Platform"/>
            <consortium name="The Broad Institute Genome Sequencing Center for Infectious Disease"/>
            <person name="Wu L."/>
            <person name="Ma J."/>
        </authorList>
    </citation>
    <scope>NUCLEOTIDE SEQUENCE [LARGE SCALE GENOMIC DNA]</scope>
    <source>
        <strain evidence="4">CCM 8937</strain>
    </source>
</reference>
<name>A0ABW4BKE2_9LACO</name>
<dbReference type="SUPFAM" id="SSF47090">
    <property type="entry name" value="PGBD-like"/>
    <property type="match status" value="1"/>
</dbReference>
<keyword evidence="4" id="KW-1185">Reference proteome</keyword>
<sequence length="728" mass="78088">MADEMVLEVQKWLNTTYAGKAGYDQAPEDGQTGWSTIYSLREGLQIETHAEGVGQGFGEATRAAVAKIVSQLKPGYANKNITKLIKGAFWCKGITPSDFSDVYSAATQAAFEELQSDAGLTANGVVTVNLMAALFDMSAFVLVPSGKEKVRALQQWLNSMYSNYTGILPCDGIYQRDTNVALIYALQRALGMAATTANGNFGPGTDSALKNVVLSVGSNSEIARIVQYGLYLNGFYGGTISTAYTSAVGAAVQKFSEFMKYDNVSNTAGYTVIKGLVTSNGDTNRNSNAMDCATQLTASDVKNMHNIGFDIVGRYLTGTVGTGSSERAKNLTSTEVKAILDNGMKFFPIYEDGGYYEGYFTAAQGTKDAQLAAVAAANLGLPYGTTIYFAVDVDVQDGDIAGTILPYLKAVASQLSGSWYRPGVYGTRNVCLHAQDSLGYKNSYVADMSYGWSGNLGFRMPENWAFDQFVEYTAYGIDIDQSAASGRDAGVSKISTEQQENPQIFMAHQLMKKFPAFNDLFADVNWTVATPEQHITTVAADYYMTLTNEWSGIAVDDQTGVLNIKDGQVMDAINDTAEDFNTALSGIESGDYLGTFNELAPMIGNGAIKAGLAIRNGAVGIKVSIEGSTKVENSSASLESKYTLTMETYVHRNIPNLPVTDYDNLYNPVSTKQPFELPVTTLGICLGITAVFLAVIYLPVAAVTVAVATAIDGVLKLVVRLMNFSPAL</sequence>
<keyword evidence="1" id="KW-0472">Membrane</keyword>
<accession>A0ABW4BKE2</accession>
<dbReference type="Gene3D" id="3.20.20.80">
    <property type="entry name" value="Glycosidases"/>
    <property type="match status" value="1"/>
</dbReference>
<dbReference type="CDD" id="cd06418">
    <property type="entry name" value="GH25_BacA-like"/>
    <property type="match status" value="1"/>
</dbReference>
<dbReference type="InterPro" id="IPR017853">
    <property type="entry name" value="GH"/>
</dbReference>
<dbReference type="InterPro" id="IPR036365">
    <property type="entry name" value="PGBD-like_sf"/>
</dbReference>
<dbReference type="EMBL" id="JBHTOH010000024">
    <property type="protein sequence ID" value="MFD1410716.1"/>
    <property type="molecule type" value="Genomic_DNA"/>
</dbReference>
<dbReference type="Gene3D" id="1.10.101.10">
    <property type="entry name" value="PGBD-like superfamily/PGBD"/>
    <property type="match status" value="1"/>
</dbReference>
<feature type="domain" description="Rv2525c-like glycoside hydrolase-like" evidence="2">
    <location>
        <begin position="305"/>
        <end position="482"/>
    </location>
</feature>
<keyword evidence="1" id="KW-1133">Transmembrane helix</keyword>